<accession>D2UE17</accession>
<keyword evidence="2" id="KW-1185">Reference proteome</keyword>
<dbReference type="STRING" id="380358.XALC_1877"/>
<sequence length="72" mass="8143">MSSKRYPDEFKFEAFRQVIDRGFKVAQVVGWAMRDRADTELVMQALLSAGLAAQTRIRVPGLLGPRVGLHQR</sequence>
<gene>
    <name evidence="1" type="ordered locus">XALc_1877</name>
</gene>
<reference evidence="1 2" key="1">
    <citation type="journal article" date="2009" name="BMC Genomics">
        <title>The complete genome sequence of Xanthomonas albilineans provides new insights into the reductive genome evolution of the xylem-limited Xanthomonadaceae.</title>
        <authorList>
            <person name="Pieretti I."/>
            <person name="Royer M."/>
            <person name="Barbe V."/>
            <person name="Carrere S."/>
            <person name="Koebnik R."/>
            <person name="Cociancich S."/>
            <person name="Couloux A."/>
            <person name="Darrasse A."/>
            <person name="Gouzy J."/>
            <person name="Jacques M.A."/>
            <person name="Lauber E."/>
            <person name="Manceau C."/>
            <person name="Mangenot S."/>
            <person name="Poussier S."/>
            <person name="Segurens B."/>
            <person name="Szurek B."/>
            <person name="Verdier V."/>
            <person name="Arlat M."/>
            <person name="Rott P."/>
        </authorList>
    </citation>
    <scope>NUCLEOTIDE SEQUENCE [LARGE SCALE GENOMIC DNA]</scope>
    <source>
        <strain evidence="2">GPE PC73 / CFBP 7063</strain>
    </source>
</reference>
<evidence type="ECO:0000313" key="2">
    <source>
        <dbReference type="Proteomes" id="UP000001890"/>
    </source>
</evidence>
<organism evidence="1 2">
    <name type="scientific">Xanthomonas albilineans (strain GPE PC73 / CFBP 7063)</name>
    <dbReference type="NCBI Taxonomy" id="380358"/>
    <lineage>
        <taxon>Bacteria</taxon>
        <taxon>Pseudomonadati</taxon>
        <taxon>Pseudomonadota</taxon>
        <taxon>Gammaproteobacteria</taxon>
        <taxon>Lysobacterales</taxon>
        <taxon>Lysobacteraceae</taxon>
        <taxon>Xanthomonas</taxon>
    </lineage>
</organism>
<name>D2UE17_XANAP</name>
<dbReference type="EMBL" id="FP565176">
    <property type="protein sequence ID" value="CBA16366.1"/>
    <property type="molecule type" value="Genomic_DNA"/>
</dbReference>
<dbReference type="AlphaFoldDB" id="D2UE17"/>
<dbReference type="KEGG" id="xal:XALC_1877"/>
<protein>
    <submittedName>
        <fullName evidence="1">Putative isxac3 transposase orfa protein</fullName>
    </submittedName>
</protein>
<evidence type="ECO:0000313" key="1">
    <source>
        <dbReference type="EMBL" id="CBA16366.1"/>
    </source>
</evidence>
<dbReference type="Proteomes" id="UP000001890">
    <property type="component" value="Chromosome"/>
</dbReference>
<proteinExistence type="predicted"/>